<evidence type="ECO:0000313" key="1">
    <source>
        <dbReference type="EnsemblMetazoa" id="GAUT029673-PA"/>
    </source>
</evidence>
<evidence type="ECO:0000313" key="2">
    <source>
        <dbReference type="Proteomes" id="UP000078200"/>
    </source>
</evidence>
<organism evidence="1 2">
    <name type="scientific">Glossina austeni</name>
    <name type="common">Savannah tsetse fly</name>
    <dbReference type="NCBI Taxonomy" id="7395"/>
    <lineage>
        <taxon>Eukaryota</taxon>
        <taxon>Metazoa</taxon>
        <taxon>Ecdysozoa</taxon>
        <taxon>Arthropoda</taxon>
        <taxon>Hexapoda</taxon>
        <taxon>Insecta</taxon>
        <taxon>Pterygota</taxon>
        <taxon>Neoptera</taxon>
        <taxon>Endopterygota</taxon>
        <taxon>Diptera</taxon>
        <taxon>Brachycera</taxon>
        <taxon>Muscomorpha</taxon>
        <taxon>Hippoboscoidea</taxon>
        <taxon>Glossinidae</taxon>
        <taxon>Glossina</taxon>
    </lineage>
</organism>
<sequence>MILAATSWARRHLCALRIFVRAFASFKKNIDVTRPFQRLAIEQQSAQSIFILAGGLRSSRTQYGGETTTTPTFFTDNGVRLQTA</sequence>
<dbReference type="EnsemblMetazoa" id="GAUT029673-RA">
    <property type="protein sequence ID" value="GAUT029673-PA"/>
    <property type="gene ID" value="GAUT029673"/>
</dbReference>
<dbReference type="AlphaFoldDB" id="A0A1A9V8Y4"/>
<dbReference type="Proteomes" id="UP000078200">
    <property type="component" value="Unassembled WGS sequence"/>
</dbReference>
<accession>A0A1A9V8Y4</accession>
<proteinExistence type="predicted"/>
<protein>
    <submittedName>
        <fullName evidence="1">Uncharacterized protein</fullName>
    </submittedName>
</protein>
<dbReference type="VEuPathDB" id="VectorBase:GAUT029673"/>
<keyword evidence="2" id="KW-1185">Reference proteome</keyword>
<name>A0A1A9V8Y4_GLOAU</name>
<reference evidence="1" key="1">
    <citation type="submission" date="2020-05" db="UniProtKB">
        <authorList>
            <consortium name="EnsemblMetazoa"/>
        </authorList>
    </citation>
    <scope>IDENTIFICATION</scope>
    <source>
        <strain evidence="1">TTRI</strain>
    </source>
</reference>